<protein>
    <submittedName>
        <fullName evidence="4">Predicted O-linked N-acetylglucosamine transferase, SPINDLY family</fullName>
    </submittedName>
</protein>
<dbReference type="PANTHER" id="PTHR45586">
    <property type="entry name" value="TPR REPEAT-CONTAINING PROTEIN PA4667"/>
    <property type="match status" value="1"/>
</dbReference>
<dbReference type="SMART" id="SM00028">
    <property type="entry name" value="TPR"/>
    <property type="match status" value="4"/>
</dbReference>
<feature type="repeat" description="TPR" evidence="3">
    <location>
        <begin position="193"/>
        <end position="226"/>
    </location>
</feature>
<keyword evidence="1" id="KW-0677">Repeat</keyword>
<dbReference type="InterPro" id="IPR019734">
    <property type="entry name" value="TPR_rpt"/>
</dbReference>
<dbReference type="Gene3D" id="1.25.40.10">
    <property type="entry name" value="Tetratricopeptide repeat domain"/>
    <property type="match status" value="1"/>
</dbReference>
<evidence type="ECO:0000256" key="2">
    <source>
        <dbReference type="ARBA" id="ARBA00022803"/>
    </source>
</evidence>
<evidence type="ECO:0000313" key="4">
    <source>
        <dbReference type="EMBL" id="SUB86721.1"/>
    </source>
</evidence>
<evidence type="ECO:0000256" key="1">
    <source>
        <dbReference type="ARBA" id="ARBA00022737"/>
    </source>
</evidence>
<reference evidence="4 5" key="1">
    <citation type="submission" date="2018-06" db="EMBL/GenBank/DDBJ databases">
        <authorList>
            <consortium name="Pathogen Informatics"/>
            <person name="Doyle S."/>
        </authorList>
    </citation>
    <scope>NUCLEOTIDE SEQUENCE [LARGE SCALE GENOMIC DNA]</scope>
    <source>
        <strain evidence="4 5">NCTC13067</strain>
    </source>
</reference>
<accession>A0A379E317</accession>
<dbReference type="Proteomes" id="UP000255469">
    <property type="component" value="Unassembled WGS sequence"/>
</dbReference>
<dbReference type="PANTHER" id="PTHR45586:SF1">
    <property type="entry name" value="LIPOPOLYSACCHARIDE ASSEMBLY PROTEIN B"/>
    <property type="match status" value="1"/>
</dbReference>
<dbReference type="AlphaFoldDB" id="A0A379E317"/>
<gene>
    <name evidence="4" type="ORF">NCTC13067_00369</name>
</gene>
<dbReference type="InterPro" id="IPR051012">
    <property type="entry name" value="CellSynth/LPSAsmb/PSIAsmb"/>
</dbReference>
<proteinExistence type="predicted"/>
<dbReference type="EMBL" id="UGTM01000001">
    <property type="protein sequence ID" value="SUB86721.1"/>
    <property type="molecule type" value="Genomic_DNA"/>
</dbReference>
<name>A0A379E317_9BACT</name>
<evidence type="ECO:0000256" key="3">
    <source>
        <dbReference type="PROSITE-ProRule" id="PRU00339"/>
    </source>
</evidence>
<dbReference type="GO" id="GO:0016740">
    <property type="term" value="F:transferase activity"/>
    <property type="evidence" value="ECO:0007669"/>
    <property type="project" value="UniProtKB-KW"/>
</dbReference>
<keyword evidence="4" id="KW-0808">Transferase</keyword>
<dbReference type="SUPFAM" id="SSF48452">
    <property type="entry name" value="TPR-like"/>
    <property type="match status" value="1"/>
</dbReference>
<dbReference type="PROSITE" id="PS50005">
    <property type="entry name" value="TPR"/>
    <property type="match status" value="1"/>
</dbReference>
<organism evidence="4 5">
    <name type="scientific">Prevotella denticola</name>
    <dbReference type="NCBI Taxonomy" id="28129"/>
    <lineage>
        <taxon>Bacteria</taxon>
        <taxon>Pseudomonadati</taxon>
        <taxon>Bacteroidota</taxon>
        <taxon>Bacteroidia</taxon>
        <taxon>Bacteroidales</taxon>
        <taxon>Prevotellaceae</taxon>
        <taxon>Prevotella</taxon>
    </lineage>
</organism>
<sequence length="313" mass="36572">MRKFIICLVILSGIPLYGMSQNYKRDIERGDSCMGVYDYYNALSFYRQAQVQRDDHVVRMKLADCYYHRTSYQQCANLLRAVPVDTLTHEALRELYYSLGATRRIAMQVFYGMTLVERFPRDSHVIADLIGVLLSQDYNRPEMAVMYGEQYCKTDSFNTEVNRSLGEAYFIERKFTQCIDTYRRVFAAGDTTYNSLYYTAGAFEYMENLDSAVYYFTKAVEMNPKMAVGNYRLGIVENKLGRFDAALIHLKTAAELYEPSKPLMFVIYKNMGDAKYCQKNFKEAYLYWGYALAYNEDKELTEKRIALKKQLKL</sequence>
<dbReference type="InterPro" id="IPR011990">
    <property type="entry name" value="TPR-like_helical_dom_sf"/>
</dbReference>
<dbReference type="RefSeq" id="WP_025067996.1">
    <property type="nucleotide sequence ID" value="NZ_CP072371.1"/>
</dbReference>
<keyword evidence="2 3" id="KW-0802">TPR repeat</keyword>
<evidence type="ECO:0000313" key="5">
    <source>
        <dbReference type="Proteomes" id="UP000255469"/>
    </source>
</evidence>